<dbReference type="PANTHER" id="PTHR24136">
    <property type="entry name" value="SOWAH (DROSOPHILA) HOMOLOG"/>
    <property type="match status" value="1"/>
</dbReference>
<dbReference type="Pfam" id="PF07525">
    <property type="entry name" value="SOCS_box"/>
    <property type="match status" value="1"/>
</dbReference>
<dbReference type="SMART" id="SM00969">
    <property type="entry name" value="SOCS_box"/>
    <property type="match status" value="1"/>
</dbReference>
<dbReference type="OrthoDB" id="271628at2759"/>
<evidence type="ECO:0000256" key="2">
    <source>
        <dbReference type="ARBA" id="ARBA00005949"/>
    </source>
</evidence>
<evidence type="ECO:0000256" key="5">
    <source>
        <dbReference type="PROSITE-ProRule" id="PRU00023"/>
    </source>
</evidence>
<feature type="domain" description="SOCS box" evidence="6">
    <location>
        <begin position="268"/>
        <end position="316"/>
    </location>
</feature>
<protein>
    <recommendedName>
        <fullName evidence="6">SOCS box domain-containing protein</fullName>
    </recommendedName>
</protein>
<dbReference type="InterPro" id="IPR036770">
    <property type="entry name" value="Ankyrin_rpt-contain_sf"/>
</dbReference>
<dbReference type="Gene3D" id="1.25.40.20">
    <property type="entry name" value="Ankyrin repeat-containing domain"/>
    <property type="match status" value="1"/>
</dbReference>
<organism evidence="7 8">
    <name type="scientific">Eleutherodactylus coqui</name>
    <name type="common">Puerto Rican coqui</name>
    <dbReference type="NCBI Taxonomy" id="57060"/>
    <lineage>
        <taxon>Eukaryota</taxon>
        <taxon>Metazoa</taxon>
        <taxon>Chordata</taxon>
        <taxon>Craniata</taxon>
        <taxon>Vertebrata</taxon>
        <taxon>Euteleostomi</taxon>
        <taxon>Amphibia</taxon>
        <taxon>Batrachia</taxon>
        <taxon>Anura</taxon>
        <taxon>Neobatrachia</taxon>
        <taxon>Hyloidea</taxon>
        <taxon>Eleutherodactylidae</taxon>
        <taxon>Eleutherodactylinae</taxon>
        <taxon>Eleutherodactylus</taxon>
        <taxon>Eleutherodactylus</taxon>
    </lineage>
</organism>
<reference evidence="7" key="1">
    <citation type="thesis" date="2020" institute="ProQuest LLC" country="789 East Eisenhower Parkway, Ann Arbor, MI, USA">
        <title>Comparative Genomics and Chromosome Evolution.</title>
        <authorList>
            <person name="Mudd A.B."/>
        </authorList>
    </citation>
    <scope>NUCLEOTIDE SEQUENCE</scope>
    <source>
        <strain evidence="7">HN-11 Male</strain>
        <tissue evidence="7">Kidney and liver</tissue>
    </source>
</reference>
<dbReference type="InterPro" id="IPR001496">
    <property type="entry name" value="SOCS_box"/>
</dbReference>
<evidence type="ECO:0000313" key="7">
    <source>
        <dbReference type="EMBL" id="KAG9478524.1"/>
    </source>
</evidence>
<feature type="repeat" description="ANK" evidence="5">
    <location>
        <begin position="73"/>
        <end position="102"/>
    </location>
</feature>
<evidence type="ECO:0000259" key="6">
    <source>
        <dbReference type="PROSITE" id="PS50225"/>
    </source>
</evidence>
<keyword evidence="3" id="KW-0677">Repeat</keyword>
<evidence type="ECO:0000313" key="8">
    <source>
        <dbReference type="Proteomes" id="UP000770717"/>
    </source>
</evidence>
<dbReference type="AlphaFoldDB" id="A0A8J6F010"/>
<dbReference type="InterPro" id="IPR051573">
    <property type="entry name" value="Ankyrin-SOCS_box_domain"/>
</dbReference>
<gene>
    <name evidence="7" type="ORF">GDO78_013527</name>
</gene>
<dbReference type="Pfam" id="PF12796">
    <property type="entry name" value="Ank_2"/>
    <property type="match status" value="1"/>
</dbReference>
<dbReference type="SUPFAM" id="SSF48403">
    <property type="entry name" value="Ankyrin repeat"/>
    <property type="match status" value="1"/>
</dbReference>
<comment type="similarity">
    <text evidence="2">Belongs to the ankyrin SOCS box (ASB) family.</text>
</comment>
<dbReference type="GO" id="GO:0016567">
    <property type="term" value="P:protein ubiquitination"/>
    <property type="evidence" value="ECO:0007669"/>
    <property type="project" value="UniProtKB-UniPathway"/>
</dbReference>
<accession>A0A8J6F010</accession>
<dbReference type="PANTHER" id="PTHR24136:SF15">
    <property type="entry name" value="ANK_REP_REGION DOMAIN-CONTAINING PROTEIN"/>
    <property type="match status" value="1"/>
</dbReference>
<evidence type="ECO:0000256" key="1">
    <source>
        <dbReference type="ARBA" id="ARBA00004906"/>
    </source>
</evidence>
<dbReference type="Proteomes" id="UP000770717">
    <property type="component" value="Unassembled WGS sequence"/>
</dbReference>
<evidence type="ECO:0000256" key="3">
    <source>
        <dbReference type="ARBA" id="ARBA00022737"/>
    </source>
</evidence>
<feature type="repeat" description="ANK" evidence="5">
    <location>
        <begin position="103"/>
        <end position="128"/>
    </location>
</feature>
<dbReference type="Pfam" id="PF00023">
    <property type="entry name" value="Ank"/>
    <property type="match status" value="1"/>
</dbReference>
<dbReference type="PROSITE" id="PS50088">
    <property type="entry name" value="ANK_REPEAT"/>
    <property type="match status" value="3"/>
</dbReference>
<dbReference type="SMART" id="SM00248">
    <property type="entry name" value="ANK"/>
    <property type="match status" value="5"/>
</dbReference>
<comment type="pathway">
    <text evidence="1">Protein modification; protein ubiquitination.</text>
</comment>
<sequence>MVICRCLKMSIMDITKMFSILRPREEGEQAAEESRELHLAVTMDNPEYLTSLLSEYKYKKMINSPSGWGVPVTPLRLAASKGSLECLKILLANGAEVDILDVKAQTPLFTAVSAGHFDCVRELLKAGACPSGSVYNNCTPVLNAAREGNVSILRELLDYGAEPNVKCKLPDWATNIATTTGPLYLSAVYGHLECFRTLLLCGADPDYNCTDEKLLRRIKHPKTVLDVCLKHGCRTSFVKLLIDFGANVYLPDMHISKSFPNQEAMELLARERVHPKSLMSQCRLTILTLVRQEGKIQHLHRLEIPQTMIRYLLHET</sequence>
<comment type="caution">
    <text evidence="7">The sequence shown here is derived from an EMBL/GenBank/DDBJ whole genome shotgun (WGS) entry which is preliminary data.</text>
</comment>
<proteinExistence type="inferred from homology"/>
<keyword evidence="8" id="KW-1185">Reference proteome</keyword>
<evidence type="ECO:0000256" key="4">
    <source>
        <dbReference type="ARBA" id="ARBA00023043"/>
    </source>
</evidence>
<dbReference type="GO" id="GO:0045732">
    <property type="term" value="P:positive regulation of protein catabolic process"/>
    <property type="evidence" value="ECO:0007669"/>
    <property type="project" value="TreeGrafter"/>
</dbReference>
<dbReference type="EMBL" id="WNTK01000009">
    <property type="protein sequence ID" value="KAG9478524.1"/>
    <property type="molecule type" value="Genomic_DNA"/>
</dbReference>
<dbReference type="PROSITE" id="PS50297">
    <property type="entry name" value="ANK_REP_REGION"/>
    <property type="match status" value="3"/>
</dbReference>
<dbReference type="PROSITE" id="PS50225">
    <property type="entry name" value="SOCS"/>
    <property type="match status" value="1"/>
</dbReference>
<name>A0A8J6F010_ELECQ</name>
<feature type="repeat" description="ANK" evidence="5">
    <location>
        <begin position="136"/>
        <end position="168"/>
    </location>
</feature>
<keyword evidence="4 5" id="KW-0040">ANK repeat</keyword>
<dbReference type="UniPathway" id="UPA00143"/>
<dbReference type="InterPro" id="IPR002110">
    <property type="entry name" value="Ankyrin_rpt"/>
</dbReference>